<evidence type="ECO:0000259" key="1">
    <source>
        <dbReference type="Pfam" id="PF13091"/>
    </source>
</evidence>
<evidence type="ECO:0000313" key="2">
    <source>
        <dbReference type="EMBL" id="MBO1516967.1"/>
    </source>
</evidence>
<reference evidence="2 3" key="1">
    <citation type="submission" date="2021-03" db="EMBL/GenBank/DDBJ databases">
        <authorList>
            <person name="Shang D.-D."/>
            <person name="Du Z.-J."/>
            <person name="Chen G.-J."/>
        </authorList>
    </citation>
    <scope>NUCLEOTIDE SEQUENCE [LARGE SCALE GENOMIC DNA]</scope>
    <source>
        <strain evidence="2 3">F2608</strain>
    </source>
</reference>
<organism evidence="2 3">
    <name type="scientific">Psychrobacter halodurans</name>
    <dbReference type="NCBI Taxonomy" id="2818439"/>
    <lineage>
        <taxon>Bacteria</taxon>
        <taxon>Pseudomonadati</taxon>
        <taxon>Pseudomonadota</taxon>
        <taxon>Gammaproteobacteria</taxon>
        <taxon>Moraxellales</taxon>
        <taxon>Moraxellaceae</taxon>
        <taxon>Psychrobacter</taxon>
    </lineage>
</organism>
<gene>
    <name evidence="2" type="ORF">J3491_06425</name>
</gene>
<sequence length="615" mass="71533">MNKENTIKYTIAIPFLTNEYTFSISRKTNWSIIDYLFLKELSQREMTVKSLSDFSNLETQVVIQILLPMCNVGWIDIVTSRDSFIFRITEMGEIAYSLSVKEHELICKVDKYQRRREVFVDYFDNYYSVYSFDSTLLTHARYMTEINKNKNIVTLPIDDSNSYPKYTKMYSVMAREHEKIDNVRDEAVYTLTTKKYLLVDMLYIEGRKKGRIIDDNKVKKLNNKLIRQIENTLPTIVKDDNSLLKAHLSKDENNYEIKVVAKRGDVDFVYGGQNAKAKLIELIQSSTDFLVIHSTFIGKWCIVNDDGYTHFFLEIKEALKRGVQVYILWGKSNAEETDENFEKSDSEDKAVESKLRDFNESCHQEGMLNVVNYNDFRRTDSHAKFVITNHGDRGLCTMVSSCNFLYAKFERFEASVVVYNDQFTKYFLEIAANICCGKSTFDSKVRKEFRGFSSNIVDTPNDINIPNNEKLELRLVLKHQHHSYIDLAAQAKDRIYLISDFINTSPIRPIFDALKESEAKKYYYYSKKSSYIDHSEIVEMHDDLKSADSLSQLGAHHSNSHAKVLAWDNNDLLITSLNWLSASAPNNFLEVYHEIGIYIKGWDVAKDFIKVFRSL</sequence>
<keyword evidence="3" id="KW-1185">Reference proteome</keyword>
<dbReference type="EMBL" id="JAGBKN010000010">
    <property type="protein sequence ID" value="MBO1516967.1"/>
    <property type="molecule type" value="Genomic_DNA"/>
</dbReference>
<comment type="caution">
    <text evidence="2">The sequence shown here is derived from an EMBL/GenBank/DDBJ whole genome shotgun (WGS) entry which is preliminary data.</text>
</comment>
<dbReference type="RefSeq" id="WP_207969570.1">
    <property type="nucleotide sequence ID" value="NZ_JAGBKN010000010.1"/>
</dbReference>
<dbReference type="Pfam" id="PF13091">
    <property type="entry name" value="PLDc_2"/>
    <property type="match status" value="1"/>
</dbReference>
<name>A0AAW4INC2_9GAMM</name>
<protein>
    <recommendedName>
        <fullName evidence="1">Phospholipase D-like domain-containing protein</fullName>
    </recommendedName>
</protein>
<accession>A0AAW4INC2</accession>
<feature type="domain" description="Phospholipase D-like" evidence="1">
    <location>
        <begin position="280"/>
        <end position="429"/>
    </location>
</feature>
<dbReference type="SUPFAM" id="SSF56024">
    <property type="entry name" value="Phospholipase D/nuclease"/>
    <property type="match status" value="2"/>
</dbReference>
<dbReference type="InterPro" id="IPR025202">
    <property type="entry name" value="PLD-like_dom"/>
</dbReference>
<dbReference type="Proteomes" id="UP000664161">
    <property type="component" value="Unassembled WGS sequence"/>
</dbReference>
<proteinExistence type="predicted"/>
<dbReference type="AlphaFoldDB" id="A0AAW4INC2"/>
<evidence type="ECO:0000313" key="3">
    <source>
        <dbReference type="Proteomes" id="UP000664161"/>
    </source>
</evidence>
<dbReference type="Gene3D" id="3.30.870.10">
    <property type="entry name" value="Endonuclease Chain A"/>
    <property type="match status" value="2"/>
</dbReference>